<feature type="signal peptide" evidence="1">
    <location>
        <begin position="1"/>
        <end position="17"/>
    </location>
</feature>
<comment type="caution">
    <text evidence="2">The sequence shown here is derived from an EMBL/GenBank/DDBJ whole genome shotgun (WGS) entry which is preliminary data.</text>
</comment>
<evidence type="ECO:0000313" key="3">
    <source>
        <dbReference type="Proteomes" id="UP000078003"/>
    </source>
</evidence>
<proteinExistence type="predicted"/>
<dbReference type="EMBL" id="LXSF01000001">
    <property type="protein sequence ID" value="OAM18376.1"/>
    <property type="molecule type" value="Genomic_DNA"/>
</dbReference>
<sequence length="188" mass="20927">MLIRRLFPVVLALTALAACQTTGSNTANQAPTTPRSSFVNACADNAAEWRMTPNQAAGVCACAYDKVSSRYGHNWIRQPANPNTPLGRYFISSVRQCAARPNANANPNRRSIASHRSAFLDLCTSRNIGTSAQTRRICACTYDTLRSRYTTAQWQQHINNDTNPDRDPVLNRRMNEAANTCVRRHLSR</sequence>
<dbReference type="AlphaFoldDB" id="A0A1A9RJ08"/>
<protein>
    <recommendedName>
        <fullName evidence="4">Lipoprotein</fullName>
    </recommendedName>
</protein>
<dbReference type="PROSITE" id="PS51257">
    <property type="entry name" value="PROKAR_LIPOPROTEIN"/>
    <property type="match status" value="1"/>
</dbReference>
<evidence type="ECO:0000313" key="2">
    <source>
        <dbReference type="EMBL" id="OAM18376.1"/>
    </source>
</evidence>
<organism evidence="2 3">
    <name type="scientific">Eikenella corrodens</name>
    <dbReference type="NCBI Taxonomy" id="539"/>
    <lineage>
        <taxon>Bacteria</taxon>
        <taxon>Pseudomonadati</taxon>
        <taxon>Pseudomonadota</taxon>
        <taxon>Betaproteobacteria</taxon>
        <taxon>Neisseriales</taxon>
        <taxon>Neisseriaceae</taxon>
        <taxon>Eikenella</taxon>
    </lineage>
</organism>
<dbReference type="RefSeq" id="WP_064104015.1">
    <property type="nucleotide sequence ID" value="NZ_LXSF01000001.1"/>
</dbReference>
<dbReference type="Proteomes" id="UP000078003">
    <property type="component" value="Unassembled WGS sequence"/>
</dbReference>
<evidence type="ECO:0000256" key="1">
    <source>
        <dbReference type="SAM" id="SignalP"/>
    </source>
</evidence>
<feature type="chain" id="PRO_5008395893" description="Lipoprotein" evidence="1">
    <location>
        <begin position="18"/>
        <end position="188"/>
    </location>
</feature>
<accession>A0A1A9RJ08</accession>
<evidence type="ECO:0008006" key="4">
    <source>
        <dbReference type="Google" id="ProtNLM"/>
    </source>
</evidence>
<name>A0A1A9RJ08_EIKCO</name>
<gene>
    <name evidence="2" type="ORF">A7P85_01480</name>
</gene>
<reference evidence="3" key="1">
    <citation type="submission" date="2016-05" db="EMBL/GenBank/DDBJ databases">
        <title>Draft genome of Corynebacterium afermentans subsp. afermentans LCDC 88199T.</title>
        <authorList>
            <person name="Bernier A.-M."/>
            <person name="Bernard K."/>
        </authorList>
    </citation>
    <scope>NUCLEOTIDE SEQUENCE [LARGE SCALE GENOMIC DNA]</scope>
    <source>
        <strain evidence="3">NML01-0328</strain>
    </source>
</reference>
<keyword evidence="1" id="KW-0732">Signal</keyword>